<gene>
    <name evidence="7" type="ORF">AB205_0006250</name>
</gene>
<reference evidence="8" key="1">
    <citation type="journal article" date="2017" name="Nat. Commun.">
        <title>The North American bullfrog draft genome provides insight into hormonal regulation of long noncoding RNA.</title>
        <authorList>
            <person name="Hammond S.A."/>
            <person name="Warren R.L."/>
            <person name="Vandervalk B.P."/>
            <person name="Kucuk E."/>
            <person name="Khan H."/>
            <person name="Gibb E.A."/>
            <person name="Pandoh P."/>
            <person name="Kirk H."/>
            <person name="Zhao Y."/>
            <person name="Jones M."/>
            <person name="Mungall A.J."/>
            <person name="Coope R."/>
            <person name="Pleasance S."/>
            <person name="Moore R.A."/>
            <person name="Holt R.A."/>
            <person name="Round J.M."/>
            <person name="Ohora S."/>
            <person name="Walle B.V."/>
            <person name="Veldhoen N."/>
            <person name="Helbing C.C."/>
            <person name="Birol I."/>
        </authorList>
    </citation>
    <scope>NUCLEOTIDE SEQUENCE [LARGE SCALE GENOMIC DNA]</scope>
</reference>
<keyword evidence="5" id="KW-0393">Immunoglobulin domain</keyword>
<dbReference type="GO" id="GO:0005886">
    <property type="term" value="C:plasma membrane"/>
    <property type="evidence" value="ECO:0007669"/>
    <property type="project" value="TreeGrafter"/>
</dbReference>
<keyword evidence="8" id="KW-1185">Reference proteome</keyword>
<dbReference type="SMART" id="SM00409">
    <property type="entry name" value="IG"/>
    <property type="match status" value="2"/>
</dbReference>
<organism evidence="7 8">
    <name type="scientific">Aquarana catesbeiana</name>
    <name type="common">American bullfrog</name>
    <name type="synonym">Rana catesbeiana</name>
    <dbReference type="NCBI Taxonomy" id="8400"/>
    <lineage>
        <taxon>Eukaryota</taxon>
        <taxon>Metazoa</taxon>
        <taxon>Chordata</taxon>
        <taxon>Craniata</taxon>
        <taxon>Vertebrata</taxon>
        <taxon>Euteleostomi</taxon>
        <taxon>Amphibia</taxon>
        <taxon>Batrachia</taxon>
        <taxon>Anura</taxon>
        <taxon>Neobatrachia</taxon>
        <taxon>Ranoidea</taxon>
        <taxon>Ranidae</taxon>
        <taxon>Aquarana</taxon>
    </lineage>
</organism>
<dbReference type="Gene3D" id="2.60.40.10">
    <property type="entry name" value="Immunoglobulins"/>
    <property type="match status" value="3"/>
</dbReference>
<comment type="subcellular location">
    <subcellularLocation>
        <location evidence="1">Membrane</location>
        <topology evidence="1">Single-pass type I membrane protein</topology>
    </subcellularLocation>
</comment>
<name>A0A2G9SLB5_AQUCT</name>
<dbReference type="PANTHER" id="PTHR11640:SF164">
    <property type="entry name" value="MAM DOMAIN-CONTAINING GLYCOSYLPHOSPHATIDYLINOSITOL ANCHOR PROTEIN 1"/>
    <property type="match status" value="1"/>
</dbReference>
<dbReference type="InterPro" id="IPR051275">
    <property type="entry name" value="Cell_adhesion_signaling"/>
</dbReference>
<keyword evidence="2" id="KW-0472">Membrane</keyword>
<dbReference type="InterPro" id="IPR007110">
    <property type="entry name" value="Ig-like_dom"/>
</dbReference>
<feature type="non-terminal residue" evidence="7">
    <location>
        <position position="1"/>
    </location>
</feature>
<dbReference type="GO" id="GO:0050839">
    <property type="term" value="F:cell adhesion molecule binding"/>
    <property type="evidence" value="ECO:0007669"/>
    <property type="project" value="TreeGrafter"/>
</dbReference>
<dbReference type="OrthoDB" id="9043395at2759"/>
<sequence>SLTPVIGELGGQILLPCTAVKDSVKNVAWFLENSTQELLNCDKNSSSDFKFLRDNGSSLVITKLSLEDGGSYGCRDCSQSAESTPHIQLIVTSGPHNVTFRISPTNILPNGTLYTSVGSSLNFSCTADSIPQPEIDVFFYAPDNSSELFNSANGSSLDFAILHFPRNYEGSYSCSAENHASGKRVFSTLQLLVYYAPTHPIQCSANYTGISDEVSLLCSWPGGYPAPILEWEKDGKTYFNDTSDTLVASLNGSQFSAGQTLTCRGKHQIAKDVKEDHCEVHL</sequence>
<dbReference type="InterPro" id="IPR003599">
    <property type="entry name" value="Ig_sub"/>
</dbReference>
<dbReference type="GO" id="GO:0098609">
    <property type="term" value="P:cell-cell adhesion"/>
    <property type="evidence" value="ECO:0007669"/>
    <property type="project" value="TreeGrafter"/>
</dbReference>
<dbReference type="InterPro" id="IPR013151">
    <property type="entry name" value="Immunoglobulin_dom"/>
</dbReference>
<evidence type="ECO:0000256" key="5">
    <source>
        <dbReference type="ARBA" id="ARBA00023319"/>
    </source>
</evidence>
<feature type="domain" description="Ig-like" evidence="6">
    <location>
        <begin position="104"/>
        <end position="190"/>
    </location>
</feature>
<evidence type="ECO:0000256" key="3">
    <source>
        <dbReference type="ARBA" id="ARBA00023157"/>
    </source>
</evidence>
<dbReference type="PANTHER" id="PTHR11640">
    <property type="entry name" value="NEPHRIN"/>
    <property type="match status" value="1"/>
</dbReference>
<evidence type="ECO:0000256" key="4">
    <source>
        <dbReference type="ARBA" id="ARBA00023180"/>
    </source>
</evidence>
<evidence type="ECO:0000256" key="2">
    <source>
        <dbReference type="ARBA" id="ARBA00023136"/>
    </source>
</evidence>
<dbReference type="InterPro" id="IPR003598">
    <property type="entry name" value="Ig_sub2"/>
</dbReference>
<dbReference type="Pfam" id="PF00047">
    <property type="entry name" value="ig"/>
    <property type="match status" value="1"/>
</dbReference>
<evidence type="ECO:0000256" key="1">
    <source>
        <dbReference type="ARBA" id="ARBA00004479"/>
    </source>
</evidence>
<keyword evidence="3" id="KW-1015">Disulfide bond</keyword>
<dbReference type="GO" id="GO:0005911">
    <property type="term" value="C:cell-cell junction"/>
    <property type="evidence" value="ECO:0007669"/>
    <property type="project" value="TreeGrafter"/>
</dbReference>
<dbReference type="Proteomes" id="UP000228934">
    <property type="component" value="Unassembled WGS sequence"/>
</dbReference>
<evidence type="ECO:0000313" key="8">
    <source>
        <dbReference type="Proteomes" id="UP000228934"/>
    </source>
</evidence>
<dbReference type="CDD" id="cd00096">
    <property type="entry name" value="Ig"/>
    <property type="match status" value="1"/>
</dbReference>
<dbReference type="EMBL" id="KV923230">
    <property type="protein sequence ID" value="PIO40950.1"/>
    <property type="molecule type" value="Genomic_DNA"/>
</dbReference>
<feature type="domain" description="Ig-like" evidence="6">
    <location>
        <begin position="197"/>
        <end position="274"/>
    </location>
</feature>
<evidence type="ECO:0000259" key="6">
    <source>
        <dbReference type="PROSITE" id="PS50835"/>
    </source>
</evidence>
<dbReference type="InterPro" id="IPR036179">
    <property type="entry name" value="Ig-like_dom_sf"/>
</dbReference>
<evidence type="ECO:0000313" key="7">
    <source>
        <dbReference type="EMBL" id="PIO40950.1"/>
    </source>
</evidence>
<keyword evidence="4" id="KW-0325">Glycoprotein</keyword>
<dbReference type="SMART" id="SM00408">
    <property type="entry name" value="IGc2"/>
    <property type="match status" value="2"/>
</dbReference>
<protein>
    <recommendedName>
        <fullName evidence="6">Ig-like domain-containing protein</fullName>
    </recommendedName>
</protein>
<feature type="domain" description="Ig-like" evidence="6">
    <location>
        <begin position="1"/>
        <end position="75"/>
    </location>
</feature>
<accession>A0A2G9SLB5</accession>
<proteinExistence type="predicted"/>
<dbReference type="SUPFAM" id="SSF48726">
    <property type="entry name" value="Immunoglobulin"/>
    <property type="match status" value="3"/>
</dbReference>
<feature type="non-terminal residue" evidence="7">
    <location>
        <position position="282"/>
    </location>
</feature>
<dbReference type="AlphaFoldDB" id="A0A2G9SLB5"/>
<dbReference type="InterPro" id="IPR013783">
    <property type="entry name" value="Ig-like_fold"/>
</dbReference>
<dbReference type="PROSITE" id="PS50835">
    <property type="entry name" value="IG_LIKE"/>
    <property type="match status" value="3"/>
</dbReference>